<dbReference type="GO" id="GO:0008270">
    <property type="term" value="F:zinc ion binding"/>
    <property type="evidence" value="ECO:0007669"/>
    <property type="project" value="InterPro"/>
</dbReference>
<comment type="caution">
    <text evidence="4">The sequence shown here is derived from an EMBL/GenBank/DDBJ whole genome shotgun (WGS) entry which is preliminary data.</text>
</comment>
<evidence type="ECO:0000259" key="3">
    <source>
        <dbReference type="Pfam" id="PF04082"/>
    </source>
</evidence>
<dbReference type="GO" id="GO:0006351">
    <property type="term" value="P:DNA-templated transcription"/>
    <property type="evidence" value="ECO:0007669"/>
    <property type="project" value="InterPro"/>
</dbReference>
<dbReference type="Pfam" id="PF04082">
    <property type="entry name" value="Fungal_trans"/>
    <property type="match status" value="1"/>
</dbReference>
<evidence type="ECO:0000256" key="1">
    <source>
        <dbReference type="ARBA" id="ARBA00023242"/>
    </source>
</evidence>
<name>A0A9W9N9E2_9EURO</name>
<dbReference type="OrthoDB" id="10067394at2759"/>
<dbReference type="InterPro" id="IPR007219">
    <property type="entry name" value="XnlR_reg_dom"/>
</dbReference>
<evidence type="ECO:0000256" key="2">
    <source>
        <dbReference type="SAM" id="MobiDB-lite"/>
    </source>
</evidence>
<dbReference type="CDD" id="cd12148">
    <property type="entry name" value="fungal_TF_MHR"/>
    <property type="match status" value="1"/>
</dbReference>
<keyword evidence="5" id="KW-1185">Reference proteome</keyword>
<sequence length="516" mass="57912">MNEILSTSEYMAPQTSQLDHSAGPPTQGISSASFVPESRLIRLFYENLHSAHPILVPASLFEKWNYPFYLRQVVKFIGSHYSVVLNNDILHESTWVTLNGSSEKTPHMVQALLLYSTIMRARNDVSRAESSLTQAINIALDLGMHQEDFATKYSEERGYEAESLRRTWWELSIWEIYMASLHEKVILRCSDVFSSVSLPCEESTYASLRFIPKPQCLASFRARVFAADEEVNLFSSFAYRIEAVRILARILVLNSLPETQHDHLQAVANTLVSWIHHLPQQKIDIVDMYGNIDEMLFQAHFTIQYAAMLLHLPRSNIRPAFPDSIFSICPVTPVRLSPSLTRHVHDVKVIEASKKLSDLLSVRSDAKGYSPTVVFGSILCGLVQLVATAIHGSECYDHHQNRVVLVLGCLKLLTAKWSLAQEAHFHLRKTAARIATNFTEYSPFEGPTTPGQDNQRPNMASGEAAILPPIENDAVNNSFSSRLLSEFVDPTCGDLFSPFPMTSSETLPGVPRHQVA</sequence>
<accession>A0A9W9N9E2</accession>
<dbReference type="Proteomes" id="UP001150904">
    <property type="component" value="Unassembled WGS sequence"/>
</dbReference>
<keyword evidence="1" id="KW-0539">Nucleus</keyword>
<dbReference type="AlphaFoldDB" id="A0A9W9N9E2"/>
<dbReference type="GeneID" id="83176366"/>
<reference evidence="4" key="2">
    <citation type="journal article" date="2023" name="IMA Fungus">
        <title>Comparative genomic study of the Penicillium genus elucidates a diverse pangenome and 15 lateral gene transfer events.</title>
        <authorList>
            <person name="Petersen C."/>
            <person name="Sorensen T."/>
            <person name="Nielsen M.R."/>
            <person name="Sondergaard T.E."/>
            <person name="Sorensen J.L."/>
            <person name="Fitzpatrick D.A."/>
            <person name="Frisvad J.C."/>
            <person name="Nielsen K.L."/>
        </authorList>
    </citation>
    <scope>NUCLEOTIDE SEQUENCE</scope>
    <source>
        <strain evidence="4">IBT 15544</strain>
    </source>
</reference>
<gene>
    <name evidence="4" type="ORF">N7498_002003</name>
</gene>
<feature type="compositionally biased region" description="Polar residues" evidence="2">
    <location>
        <begin position="1"/>
        <end position="19"/>
    </location>
</feature>
<evidence type="ECO:0000313" key="4">
    <source>
        <dbReference type="EMBL" id="KAJ5215596.1"/>
    </source>
</evidence>
<feature type="domain" description="Xylanolytic transcriptional activator regulatory" evidence="3">
    <location>
        <begin position="100"/>
        <end position="205"/>
    </location>
</feature>
<dbReference type="GO" id="GO:0003677">
    <property type="term" value="F:DNA binding"/>
    <property type="evidence" value="ECO:0007669"/>
    <property type="project" value="InterPro"/>
</dbReference>
<dbReference type="PANTHER" id="PTHR47431:SF2">
    <property type="entry name" value="ZN(II)2CYS6 TRANSCRIPTION FACTOR (EUROFUNG)"/>
    <property type="match status" value="1"/>
</dbReference>
<dbReference type="RefSeq" id="XP_058311409.1">
    <property type="nucleotide sequence ID" value="XM_058449065.1"/>
</dbReference>
<organism evidence="4 5">
    <name type="scientific">Penicillium cinerascens</name>
    <dbReference type="NCBI Taxonomy" id="70096"/>
    <lineage>
        <taxon>Eukaryota</taxon>
        <taxon>Fungi</taxon>
        <taxon>Dikarya</taxon>
        <taxon>Ascomycota</taxon>
        <taxon>Pezizomycotina</taxon>
        <taxon>Eurotiomycetes</taxon>
        <taxon>Eurotiomycetidae</taxon>
        <taxon>Eurotiales</taxon>
        <taxon>Aspergillaceae</taxon>
        <taxon>Penicillium</taxon>
    </lineage>
</organism>
<evidence type="ECO:0000313" key="5">
    <source>
        <dbReference type="Proteomes" id="UP001150904"/>
    </source>
</evidence>
<proteinExistence type="predicted"/>
<dbReference type="PANTHER" id="PTHR47431">
    <property type="entry name" value="ZN(II)2CYS6 TRANSCRIPTION FACTOR (EUROFUNG)-RELATED"/>
    <property type="match status" value="1"/>
</dbReference>
<reference evidence="4" key="1">
    <citation type="submission" date="2022-12" db="EMBL/GenBank/DDBJ databases">
        <authorList>
            <person name="Petersen C."/>
        </authorList>
    </citation>
    <scope>NUCLEOTIDE SEQUENCE</scope>
    <source>
        <strain evidence="4">IBT 15544</strain>
    </source>
</reference>
<feature type="region of interest" description="Disordered" evidence="2">
    <location>
        <begin position="1"/>
        <end position="27"/>
    </location>
</feature>
<dbReference type="EMBL" id="JAPQKR010000005">
    <property type="protein sequence ID" value="KAJ5215596.1"/>
    <property type="molecule type" value="Genomic_DNA"/>
</dbReference>
<protein>
    <submittedName>
        <fullName evidence="4">Transcription factor</fullName>
    </submittedName>
</protein>